<dbReference type="SUPFAM" id="SSF55383">
    <property type="entry name" value="Copper amine oxidase, domain N"/>
    <property type="match status" value="2"/>
</dbReference>
<dbReference type="InterPro" id="IPR012854">
    <property type="entry name" value="Cu_amine_oxidase-like_N"/>
</dbReference>
<dbReference type="AlphaFoldDB" id="F6DUB7"/>
<dbReference type="OrthoDB" id="1786461at2"/>
<reference evidence="2 3" key="2">
    <citation type="journal article" date="2012" name="Stand. Genomic Sci.">
        <title>Complete genome sequence of the sulfate-reducing firmicute Desulfotomaculum ruminis type strain (DL(T)).</title>
        <authorList>
            <person name="Spring S."/>
            <person name="Visser M."/>
            <person name="Lu M."/>
            <person name="Copeland A."/>
            <person name="Lapidus A."/>
            <person name="Lucas S."/>
            <person name="Cheng J.F."/>
            <person name="Han C."/>
            <person name="Tapia R."/>
            <person name="Goodwin L.A."/>
            <person name="Pitluck S."/>
            <person name="Ivanova N."/>
            <person name="Land M."/>
            <person name="Hauser L."/>
            <person name="Larimer F."/>
            <person name="Rohde M."/>
            <person name="Goker M."/>
            <person name="Detter J.C."/>
            <person name="Kyrpides N.C."/>
            <person name="Woyke T."/>
            <person name="Schaap P.J."/>
            <person name="Plugge C.M."/>
            <person name="Muyzer G."/>
            <person name="Kuever J."/>
            <person name="Pereira I.A."/>
            <person name="Parshina S.N."/>
            <person name="Bernier-Latmani R."/>
            <person name="Stams A.J."/>
            <person name="Klenk H.P."/>
        </authorList>
    </citation>
    <scope>NUCLEOTIDE SEQUENCE [LARGE SCALE GENOMIC DNA]</scope>
    <source>
        <strain evidence="3">ATCC 23193 / DSM 2154 / NCIB 8452 / DL</strain>
    </source>
</reference>
<dbReference type="RefSeq" id="WP_013843054.1">
    <property type="nucleotide sequence ID" value="NC_015589.1"/>
</dbReference>
<dbReference type="KEGG" id="dru:Desru_3091"/>
<dbReference type="InterPro" id="IPR036582">
    <property type="entry name" value="Mao_N_sf"/>
</dbReference>
<dbReference type="STRING" id="696281.Desru_3091"/>
<evidence type="ECO:0000313" key="3">
    <source>
        <dbReference type="Proteomes" id="UP000009234"/>
    </source>
</evidence>
<dbReference type="eggNOG" id="COG0457">
    <property type="taxonomic scope" value="Bacteria"/>
</dbReference>
<evidence type="ECO:0000259" key="1">
    <source>
        <dbReference type="Pfam" id="PF07833"/>
    </source>
</evidence>
<organism evidence="2 3">
    <name type="scientific">Desulforamulus ruminis (strain ATCC 23193 / DSM 2154 / NCIMB 8452 / DL)</name>
    <name type="common">Desulfotomaculum ruminis</name>
    <dbReference type="NCBI Taxonomy" id="696281"/>
    <lineage>
        <taxon>Bacteria</taxon>
        <taxon>Bacillati</taxon>
        <taxon>Bacillota</taxon>
        <taxon>Clostridia</taxon>
        <taxon>Eubacteriales</taxon>
        <taxon>Peptococcaceae</taxon>
        <taxon>Desulforamulus</taxon>
    </lineage>
</organism>
<protein>
    <submittedName>
        <fullName evidence="2">Copper amine oxidase-like domain-containing protein</fullName>
    </submittedName>
</protein>
<dbReference type="Proteomes" id="UP000009234">
    <property type="component" value="Chromosome"/>
</dbReference>
<proteinExistence type="predicted"/>
<dbReference type="Pfam" id="PF07833">
    <property type="entry name" value="Cu_amine_oxidN1"/>
    <property type="match status" value="1"/>
</dbReference>
<feature type="domain" description="Copper amine oxidase-like N-terminal" evidence="1">
    <location>
        <begin position="434"/>
        <end position="536"/>
    </location>
</feature>
<sequence>MKKYLVFILVLLFSFSGVLPVGAETLSREKKILIDRFDLTLADLDNQINQTASGSLAFKVHHLEAGFLTKPQDQQMAKRINGAEIQLDYRMNVPANKMSFSYTLTVEGKEYRGNFYLDDTKVIIPRETFQSLQELVPTLELPETLPQYLYYDIKDPEMAQLWSFNQSQQRSLAMITELKGLYGFFVEAIPDQYIRSRNGEITLELNQEALEKTIHALLQKIKKDPETFAGVMAKVALSADPSKTEAEYKAEMLKGLETLSYPTPDEIGLFFNITGIQLESLVINVPENADGLSSTQLRLKLNAQPGGPAGLLTLQNERNRKDDRVQGTIDLGLQFEISDKTADFNLKNFYDYSKTATESTASMNLKVKDGQEASDLSLGVRSKAKAEPDIKVEIPVLTPENSADMDALKPQEIQEQKMSITGIFDREKSVRVALNGRTLYFDVQPFIKDKRTMVPVRNLAEALGCKVTAMGGDEVHIVKDNRYIIMYIGKEHYTVNGRSKTLDAPPLLRDGRTLVPIRFVAEELGCSIELVGEEVRITTN</sequence>
<reference evidence="3" key="1">
    <citation type="submission" date="2011-05" db="EMBL/GenBank/DDBJ databases">
        <title>Complete sequence of Desulfotomaculum ruminis DSM 2154.</title>
        <authorList>
            <person name="Lucas S."/>
            <person name="Copeland A."/>
            <person name="Lapidus A."/>
            <person name="Cheng J.-F."/>
            <person name="Goodwin L."/>
            <person name="Pitluck S."/>
            <person name="Lu M."/>
            <person name="Detter J.C."/>
            <person name="Han C."/>
            <person name="Tapia R."/>
            <person name="Land M."/>
            <person name="Hauser L."/>
            <person name="Kyrpides N."/>
            <person name="Ivanova N."/>
            <person name="Mikhailova N."/>
            <person name="Pagani I."/>
            <person name="Stams A.J.M."/>
            <person name="Plugge C.M."/>
            <person name="Muyzer G."/>
            <person name="Kuever J."/>
            <person name="Parshina S.N."/>
            <person name="Ivanova A.E."/>
            <person name="Nazina T.N."/>
            <person name="Brambilla E."/>
            <person name="Spring S."/>
            <person name="Klenk H.-P."/>
            <person name="Woyke T."/>
        </authorList>
    </citation>
    <scope>NUCLEOTIDE SEQUENCE [LARGE SCALE GENOMIC DNA]</scope>
    <source>
        <strain evidence="3">ATCC 23193 / DSM 2154 / NCIB 8452 / DL</strain>
    </source>
</reference>
<gene>
    <name evidence="2" type="ordered locus">Desru_3091</name>
</gene>
<name>F6DUB7_DESRL</name>
<accession>F6DUB7</accession>
<dbReference type="EMBL" id="CP002780">
    <property type="protein sequence ID" value="AEG61302.1"/>
    <property type="molecule type" value="Genomic_DNA"/>
</dbReference>
<evidence type="ECO:0000313" key="2">
    <source>
        <dbReference type="EMBL" id="AEG61302.1"/>
    </source>
</evidence>
<dbReference type="HOGENOM" id="CLU_037609_0_0_9"/>
<dbReference type="Gene3D" id="3.30.457.10">
    <property type="entry name" value="Copper amine oxidase-like, N-terminal domain"/>
    <property type="match status" value="2"/>
</dbReference>
<keyword evidence="3" id="KW-1185">Reference proteome</keyword>